<dbReference type="WBParaSite" id="ALUE_0000376901-mRNA-1">
    <property type="protein sequence ID" value="ALUE_0000376901-mRNA-1"/>
    <property type="gene ID" value="ALUE_0000376901"/>
</dbReference>
<feature type="domain" description="ABC transmembrane type-1" evidence="11">
    <location>
        <begin position="728"/>
        <end position="1014"/>
    </location>
</feature>
<feature type="transmembrane region" description="Helical" evidence="9">
    <location>
        <begin position="874"/>
        <end position="894"/>
    </location>
</feature>
<dbReference type="SUPFAM" id="SSF90123">
    <property type="entry name" value="ABC transporter transmembrane region"/>
    <property type="match status" value="2"/>
</dbReference>
<feature type="transmembrane region" description="Helical" evidence="9">
    <location>
        <begin position="988"/>
        <end position="1009"/>
    </location>
</feature>
<feature type="domain" description="ABC transporter" evidence="10">
    <location>
        <begin position="1047"/>
        <end position="1284"/>
    </location>
</feature>
<dbReference type="PROSITE" id="PS00211">
    <property type="entry name" value="ABC_TRANSPORTER_1"/>
    <property type="match status" value="2"/>
</dbReference>
<evidence type="ECO:0000256" key="9">
    <source>
        <dbReference type="SAM" id="Phobius"/>
    </source>
</evidence>
<dbReference type="InterPro" id="IPR027417">
    <property type="entry name" value="P-loop_NTPase"/>
</dbReference>
<dbReference type="CDD" id="cd18578">
    <property type="entry name" value="ABC_6TM_Pgp_ABCB1_D2_like"/>
    <property type="match status" value="1"/>
</dbReference>
<feature type="domain" description="ABC transmembrane type-1" evidence="11">
    <location>
        <begin position="93"/>
        <end position="381"/>
    </location>
</feature>
<evidence type="ECO:0000259" key="10">
    <source>
        <dbReference type="PROSITE" id="PS50893"/>
    </source>
</evidence>
<sequence>MDTTKKILGKLPLPSPLLPCKRKLATVPIPEMVFENDDEGDGPPITYEPSRAEQIINIMLCRRDLANQKLTAKPVTLRGLFRFAQKFDVFLVFMGILCAIISGVAQPLLALVSGRAANVLLTVDPHSETFRHEGYENIYIFVGIGCVALIMNYAQYMCFQTTCCRLIAKLRHNYIRSILRQNAGWLDRNQSGELSTKLNDNIERIREGIGDKLGLLIRGFAMFIAALIISFIYEWRVALLMFPVAPITCFIMAQLAQQMGSTTKKELAAVAKAGAIAEESVLGVRTVQAFNGQEEMVRRYEAELRKGKTFGVQKGFWSGLLGGFFFFVLLVFLGAGMLYGGYLLKIGVFKSPGNVFIVVMSMLLGAYFLGLVSPHLMVLLNARVAAGSIYQTIDRKLKIDPYSDFGVRQEDIMGRVTFKDVHFRYPTRRDVKVLNGLNLVVEPGQTVALVGHSGCGKSTTVGLLTRLYEPEAGTVMIDANNVRDLNIEWLRNIIGVVQQEPVLFSDTVEGNLRLGNPNIDREQMIAVCKMANAHEFIEALPKGYETFIGDGGVQLSGGQKQRIAVARALARDPKILLLDEATSALDARSEAVVQAALNNASKGRSTIVIAHRLSTIRDADKIVVFEKGVVAEQGTHDELLALGGRYAQLVKAQQFHSEALTHECVAYEEDIPHCSAHQFSLPGSKVMSAEYERMPSDADVAVDVDDDKVSAGIITIYANANGNYVYMVIGLICAIIRGLQLPAFALIFSYAFRSFAGAYDDAMMHQLYMVFIMFCGVGLGIFIFDFASNSLFGIVSENMVMSFRVRAFRNILMQDAAYFDNPKNAPGKLITRLATDAPNIKAVIDGRMLQIINGVTALIVNIITGFIYCWQVSVVGTAFCIILAVSQVALARWVQLRNMCLIKNDEAGRLAIETIENVRTIQLLTREHKFYDNYEMASKRQKRAEISKCWIEAINFALSQSFQYFIQTLSYAVGIHIIHIGFNTPSNVYSAIIAMLLGAVAVMNSATYFPEFVKARTAAGFLFAMINRKPKTGDIFEGDRVDIDGKISFENVKFAYPQRFFQPIMKNLQFTANRGQTIALVGPSGSGKSTIISMLERFYDPSEGFVRIDGKDLKKFSLFHLRTQMALVGQEPRLFSGTIKENICFGLNCEVSSEKIMLALELANARKVIDSLPLGLDTEVGEKGTQLSGGQKQRIAIARAMVREPKILLLDEATSALDSESERAVQEALDKAREGRTCITIAHRLSAIVNADVIFYIEDGRVQEQGTHSSLINQRGRYYNLIKTQNLSS</sequence>
<feature type="transmembrane region" description="Helical" evidence="9">
    <location>
        <begin position="138"/>
        <end position="159"/>
    </location>
</feature>
<dbReference type="GO" id="GO:0090374">
    <property type="term" value="P:oligopeptide export from mitochondrion"/>
    <property type="evidence" value="ECO:0007669"/>
    <property type="project" value="TreeGrafter"/>
</dbReference>
<feature type="transmembrane region" description="Helical" evidence="9">
    <location>
        <begin position="87"/>
        <end position="105"/>
    </location>
</feature>
<dbReference type="GO" id="GO:0005743">
    <property type="term" value="C:mitochondrial inner membrane"/>
    <property type="evidence" value="ECO:0007669"/>
    <property type="project" value="TreeGrafter"/>
</dbReference>
<accession>A0A9J2P2H5</accession>
<evidence type="ECO:0000256" key="6">
    <source>
        <dbReference type="ARBA" id="ARBA00022840"/>
    </source>
</evidence>
<feature type="transmembrane region" description="Helical" evidence="9">
    <location>
        <begin position="851"/>
        <end position="868"/>
    </location>
</feature>
<dbReference type="InterPro" id="IPR003439">
    <property type="entry name" value="ABC_transporter-like_ATP-bd"/>
</dbReference>
<keyword evidence="8 9" id="KW-0472">Membrane</keyword>
<dbReference type="Proteomes" id="UP000036681">
    <property type="component" value="Unplaced"/>
</dbReference>
<feature type="transmembrane region" description="Helical" evidence="9">
    <location>
        <begin position="355"/>
        <end position="380"/>
    </location>
</feature>
<name>A0A9J2P2H5_ASCLU</name>
<dbReference type="PANTHER" id="PTHR43394">
    <property type="entry name" value="ATP-DEPENDENT PERMEASE MDL1, MITOCHONDRIAL"/>
    <property type="match status" value="1"/>
</dbReference>
<feature type="domain" description="ABC transporter" evidence="10">
    <location>
        <begin position="416"/>
        <end position="652"/>
    </location>
</feature>
<comment type="subcellular location">
    <subcellularLocation>
        <location evidence="1">Membrane</location>
        <topology evidence="1">Multi-pass membrane protein</topology>
    </subcellularLocation>
</comment>
<keyword evidence="6" id="KW-0067">ATP-binding</keyword>
<feature type="transmembrane region" description="Helical" evidence="9">
    <location>
        <begin position="213"/>
        <end position="233"/>
    </location>
</feature>
<keyword evidence="7 9" id="KW-1133">Transmembrane helix</keyword>
<dbReference type="SMART" id="SM00382">
    <property type="entry name" value="AAA"/>
    <property type="match status" value="2"/>
</dbReference>
<evidence type="ECO:0000256" key="5">
    <source>
        <dbReference type="ARBA" id="ARBA00022741"/>
    </source>
</evidence>
<feature type="transmembrane region" description="Helical" evidence="9">
    <location>
        <begin position="768"/>
        <end position="795"/>
    </location>
</feature>
<keyword evidence="3 9" id="KW-0812">Transmembrane</keyword>
<evidence type="ECO:0000313" key="13">
    <source>
        <dbReference type="WBParaSite" id="ALUE_0000376901-mRNA-1"/>
    </source>
</evidence>
<dbReference type="InterPro" id="IPR017871">
    <property type="entry name" value="ABC_transporter-like_CS"/>
</dbReference>
<dbReference type="InterPro" id="IPR011527">
    <property type="entry name" value="ABC1_TM_dom"/>
</dbReference>
<dbReference type="FunFam" id="3.40.50.300:FF:001370">
    <property type="entry name" value="p-GlycoProtein related"/>
    <property type="match status" value="2"/>
</dbReference>
<dbReference type="GO" id="GO:0016887">
    <property type="term" value="F:ATP hydrolysis activity"/>
    <property type="evidence" value="ECO:0007669"/>
    <property type="project" value="InterPro"/>
</dbReference>
<evidence type="ECO:0000256" key="1">
    <source>
        <dbReference type="ARBA" id="ARBA00004141"/>
    </source>
</evidence>
<comment type="similarity">
    <text evidence="2">Belongs to the ABC transporter superfamily. ABCB family. Multidrug resistance exporter (TC 3.A.1.201) subfamily.</text>
</comment>
<evidence type="ECO:0000256" key="3">
    <source>
        <dbReference type="ARBA" id="ARBA00022692"/>
    </source>
</evidence>
<keyword evidence="12" id="KW-1185">Reference proteome</keyword>
<dbReference type="GO" id="GO:0009636">
    <property type="term" value="P:response to toxic substance"/>
    <property type="evidence" value="ECO:0007669"/>
    <property type="project" value="UniProtKB-ARBA"/>
</dbReference>
<dbReference type="PROSITE" id="PS50929">
    <property type="entry name" value="ABC_TM1F"/>
    <property type="match status" value="2"/>
</dbReference>
<dbReference type="Gene3D" id="3.40.50.300">
    <property type="entry name" value="P-loop containing nucleotide triphosphate hydrolases"/>
    <property type="match status" value="2"/>
</dbReference>
<feature type="transmembrane region" description="Helical" evidence="9">
    <location>
        <begin position="315"/>
        <end position="335"/>
    </location>
</feature>
<dbReference type="PROSITE" id="PS50893">
    <property type="entry name" value="ABC_TRANSPORTER_2"/>
    <property type="match status" value="2"/>
</dbReference>
<evidence type="ECO:0000313" key="12">
    <source>
        <dbReference type="Proteomes" id="UP000036681"/>
    </source>
</evidence>
<dbReference type="CDD" id="cd18577">
    <property type="entry name" value="ABC_6TM_Pgp_ABCB1_D1_like"/>
    <property type="match status" value="1"/>
</dbReference>
<dbReference type="InterPro" id="IPR039421">
    <property type="entry name" value="Type_1_exporter"/>
</dbReference>
<dbReference type="CDD" id="cd03249">
    <property type="entry name" value="ABC_MTABC3_MDL1_MDL2"/>
    <property type="match status" value="2"/>
</dbReference>
<evidence type="ECO:0000259" key="11">
    <source>
        <dbReference type="PROSITE" id="PS50929"/>
    </source>
</evidence>
<dbReference type="Pfam" id="PF00005">
    <property type="entry name" value="ABC_tran"/>
    <property type="match status" value="2"/>
</dbReference>
<proteinExistence type="inferred from homology"/>
<evidence type="ECO:0000256" key="2">
    <source>
        <dbReference type="ARBA" id="ARBA00007577"/>
    </source>
</evidence>
<dbReference type="PANTHER" id="PTHR43394:SF27">
    <property type="entry name" value="ATP-DEPENDENT TRANSLOCASE ABCB1-LIKE"/>
    <property type="match status" value="1"/>
</dbReference>
<dbReference type="InterPro" id="IPR036640">
    <property type="entry name" value="ABC1_TM_sf"/>
</dbReference>
<protein>
    <submittedName>
        <fullName evidence="13">Bile salt export pump</fullName>
    </submittedName>
</protein>
<reference evidence="13" key="1">
    <citation type="submission" date="2023-03" db="UniProtKB">
        <authorList>
            <consortium name="WormBaseParasite"/>
        </authorList>
    </citation>
    <scope>IDENTIFICATION</scope>
</reference>
<dbReference type="InterPro" id="IPR003593">
    <property type="entry name" value="AAA+_ATPase"/>
</dbReference>
<dbReference type="Gene3D" id="1.20.1560.10">
    <property type="entry name" value="ABC transporter type 1, transmembrane domain"/>
    <property type="match status" value="1"/>
</dbReference>
<feature type="transmembrane region" description="Helical" evidence="9">
    <location>
        <begin position="239"/>
        <end position="256"/>
    </location>
</feature>
<dbReference type="GO" id="GO:0015421">
    <property type="term" value="F:ABC-type oligopeptide transporter activity"/>
    <property type="evidence" value="ECO:0007669"/>
    <property type="project" value="TreeGrafter"/>
</dbReference>
<evidence type="ECO:0000256" key="8">
    <source>
        <dbReference type="ARBA" id="ARBA00023136"/>
    </source>
</evidence>
<evidence type="ECO:0000256" key="4">
    <source>
        <dbReference type="ARBA" id="ARBA00022737"/>
    </source>
</evidence>
<organism evidence="12 13">
    <name type="scientific">Ascaris lumbricoides</name>
    <name type="common">Giant roundworm</name>
    <dbReference type="NCBI Taxonomy" id="6252"/>
    <lineage>
        <taxon>Eukaryota</taxon>
        <taxon>Metazoa</taxon>
        <taxon>Ecdysozoa</taxon>
        <taxon>Nematoda</taxon>
        <taxon>Chromadorea</taxon>
        <taxon>Rhabditida</taxon>
        <taxon>Spirurina</taxon>
        <taxon>Ascaridomorpha</taxon>
        <taxon>Ascaridoidea</taxon>
        <taxon>Ascarididae</taxon>
        <taxon>Ascaris</taxon>
    </lineage>
</organism>
<evidence type="ECO:0000256" key="7">
    <source>
        <dbReference type="ARBA" id="ARBA00022989"/>
    </source>
</evidence>
<feature type="transmembrane region" description="Helical" evidence="9">
    <location>
        <begin position="724"/>
        <end position="748"/>
    </location>
</feature>
<keyword evidence="4" id="KW-0677">Repeat</keyword>
<dbReference type="GO" id="GO:0005524">
    <property type="term" value="F:ATP binding"/>
    <property type="evidence" value="ECO:0007669"/>
    <property type="project" value="UniProtKB-KW"/>
</dbReference>
<dbReference type="FunFam" id="1.20.1560.10:FF:000087">
    <property type="entry name" value="p-GlycoProtein related"/>
    <property type="match status" value="1"/>
</dbReference>
<dbReference type="Pfam" id="PF00664">
    <property type="entry name" value="ABC_membrane"/>
    <property type="match status" value="2"/>
</dbReference>
<dbReference type="SUPFAM" id="SSF52540">
    <property type="entry name" value="P-loop containing nucleoside triphosphate hydrolases"/>
    <property type="match status" value="2"/>
</dbReference>
<keyword evidence="5" id="KW-0547">Nucleotide-binding</keyword>